<evidence type="ECO:0000256" key="1">
    <source>
        <dbReference type="ARBA" id="ARBA00004123"/>
    </source>
</evidence>
<evidence type="ECO:0000256" key="11">
    <source>
        <dbReference type="ARBA" id="ARBA00023204"/>
    </source>
</evidence>
<keyword evidence="12" id="KW-0539">Nucleus</keyword>
<dbReference type="CDD" id="cd18793">
    <property type="entry name" value="SF2_C_SNF"/>
    <property type="match status" value="1"/>
</dbReference>
<feature type="domain" description="Helicase C-terminal" evidence="17">
    <location>
        <begin position="974"/>
        <end position="1132"/>
    </location>
</feature>
<evidence type="ECO:0000256" key="2">
    <source>
        <dbReference type="ARBA" id="ARBA00007025"/>
    </source>
</evidence>
<dbReference type="GO" id="GO:0005634">
    <property type="term" value="C:nucleus"/>
    <property type="evidence" value="ECO:0007669"/>
    <property type="project" value="UniProtKB-SubCell"/>
</dbReference>
<dbReference type="GO" id="GO:0005524">
    <property type="term" value="F:ATP binding"/>
    <property type="evidence" value="ECO:0007669"/>
    <property type="project" value="UniProtKB-KW"/>
</dbReference>
<dbReference type="SUPFAM" id="SSF57850">
    <property type="entry name" value="RING/U-box"/>
    <property type="match status" value="1"/>
</dbReference>
<dbReference type="EMBL" id="LT552609">
    <property type="protein sequence ID" value="SAL99318.1"/>
    <property type="molecule type" value="Genomic_DNA"/>
</dbReference>
<dbReference type="PROSITE" id="PS51194">
    <property type="entry name" value="HELICASE_CTER"/>
    <property type="match status" value="1"/>
</dbReference>
<keyword evidence="5" id="KW-0227">DNA damage</keyword>
<keyword evidence="8" id="KW-0347">Helicase</keyword>
<keyword evidence="7" id="KW-0378">Hydrolase</keyword>
<keyword evidence="6 13" id="KW-0863">Zinc-finger</keyword>
<dbReference type="AlphaFoldDB" id="A0A168MVU3"/>
<keyword evidence="11" id="KW-0234">DNA repair</keyword>
<dbReference type="Pfam" id="PF00176">
    <property type="entry name" value="SNF2-rel_dom"/>
    <property type="match status" value="1"/>
</dbReference>
<dbReference type="Pfam" id="PF08797">
    <property type="entry name" value="HIRAN"/>
    <property type="match status" value="1"/>
</dbReference>
<feature type="compositionally biased region" description="Acidic residues" evidence="14">
    <location>
        <begin position="363"/>
        <end position="376"/>
    </location>
</feature>
<evidence type="ECO:0000256" key="13">
    <source>
        <dbReference type="PROSITE-ProRule" id="PRU00175"/>
    </source>
</evidence>
<accession>A0A168MVU3</accession>
<dbReference type="OMA" id="KVEPWSN"/>
<dbReference type="Pfam" id="PF00271">
    <property type="entry name" value="Helicase_C"/>
    <property type="match status" value="1"/>
</dbReference>
<dbReference type="InParanoid" id="A0A168MVU3"/>
<protein>
    <recommendedName>
        <fullName evidence="20">DNA repair protein RAD5</fullName>
    </recommendedName>
</protein>
<evidence type="ECO:0000256" key="6">
    <source>
        <dbReference type="ARBA" id="ARBA00022771"/>
    </source>
</evidence>
<dbReference type="PANTHER" id="PTHR45626">
    <property type="entry name" value="TRANSCRIPTION TERMINATION FACTOR 2-RELATED"/>
    <property type="match status" value="1"/>
</dbReference>
<sequence length="1132" mass="125601">MTRKLQPGLEDWCGNRVEDTKLGFNKKPSPVQAIGKGAIQSTVYKCVLSADTGASLMLHITSESGSSSCNNDKVAALRSVLGNDVEDRQLERLLTLNNDNLELAANAYFNNPQIGATSGLDSMNIDTVPSLPSPNRHNQTVATSSKPVHRFYIGDTVVTGWATFSGSSPLQPGDKVVIERNKPAQATKSNKRNRIQSTNNTIVRFATLSGAEIGRFPRNTAKFVSTLMDMNLCDFEATVVWCDSVLKTGDDILLHMNCYLRKSAFGTPDLRSTVTPKVSSSLNNKALLSASASSEDTEVAKRDRTLALLSLIRTLGLRPTQSAVQHANSDNSNTGTDDDIFEQISNSIITTATETADSKATTDAEDEGNNDDDDGEKELTDGQLDNIYEKAQVFDAQITPMEQPDTLALTLKPYQQRALGWMVAKESIEYDQNQVDMRVMHPLWEEYRLPKDPNAPSHNGDSTTNFYFNPYNGELDLKFPETNLQERGGILADEMGLGKTIEMLSLIHTNRYDSTRMSLNGKNSSPTTLIVCPMALLAQWRDEVIRGSFPDSMTVEVYYGGSRSQEIRQKFCSESAPDVLVTTFGVIMSEMNRQEGLSNRASDFTLFDVDFWRVVLDEAHHIKNRRSKTAKACHALKSRRRWALTGTPIQNKMEDLFSLVRFLKCEPWGNYTFWRTFITVPFERKDPRAISTVKSVLEPLVLRRTKNMRDKNGDPIVPLPSKEVNIEYLDFSGPEQDIYDSLFTDSKTKFSHFCSAGTSLRNYASIFQLLSRLRQATCHPYLALKTSTGDNTDSPSNGESRSLHEDILTDDGGRISIETLIKNYQTSSLANSSSEAGSSGNNSNSDAMDVDGDGATINDQSYGASVLQTLLDQQRGESGTSSETSIPDECPICFGTLDSVIMLPCMHMGCRPCIMEYLQKKENQNQPGDCPICRHGPVLEKDLLEIMKQGTSNEESSRMLDIRRAVGGYKSSTKIDALIRHLKQYIQEGHRTVVFSQYTGFLDMIQVALKLHGISYVRFDGTLSQAQREKVLAKFAAKNTGGEDDSGEPPMVMLISLRAGGVGLNLTCASRAVMMDPWWNFAVEAQAIDRVHRLGQLDNAMMNELYMSKDEQKALHMQDLQRIFGVGSKDPV</sequence>
<keyword evidence="10" id="KW-0067">ATP-binding</keyword>
<dbReference type="SMART" id="SM00910">
    <property type="entry name" value="HIRAN"/>
    <property type="match status" value="1"/>
</dbReference>
<dbReference type="OrthoDB" id="448448at2759"/>
<dbReference type="InterPro" id="IPR050628">
    <property type="entry name" value="SNF2_RAD54_helicase_TF"/>
</dbReference>
<feature type="domain" description="Helicase ATP-binding" evidence="16">
    <location>
        <begin position="480"/>
        <end position="666"/>
    </location>
</feature>
<dbReference type="GO" id="GO:0003676">
    <property type="term" value="F:nucleic acid binding"/>
    <property type="evidence" value="ECO:0007669"/>
    <property type="project" value="InterPro"/>
</dbReference>
<dbReference type="InterPro" id="IPR001650">
    <property type="entry name" value="Helicase_C-like"/>
</dbReference>
<dbReference type="GO" id="GO:0004386">
    <property type="term" value="F:helicase activity"/>
    <property type="evidence" value="ECO:0007669"/>
    <property type="project" value="UniProtKB-KW"/>
</dbReference>
<dbReference type="GO" id="GO:0008094">
    <property type="term" value="F:ATP-dependent activity, acting on DNA"/>
    <property type="evidence" value="ECO:0007669"/>
    <property type="project" value="TreeGrafter"/>
</dbReference>
<evidence type="ECO:0000259" key="15">
    <source>
        <dbReference type="PROSITE" id="PS50089"/>
    </source>
</evidence>
<dbReference type="InterPro" id="IPR000330">
    <property type="entry name" value="SNF2_N"/>
</dbReference>
<dbReference type="InterPro" id="IPR027417">
    <property type="entry name" value="P-loop_NTPase"/>
</dbReference>
<dbReference type="InterPro" id="IPR001841">
    <property type="entry name" value="Znf_RING"/>
</dbReference>
<evidence type="ECO:0000256" key="3">
    <source>
        <dbReference type="ARBA" id="ARBA00022723"/>
    </source>
</evidence>
<dbReference type="InterPro" id="IPR049730">
    <property type="entry name" value="SNF2/RAD54-like_C"/>
</dbReference>
<evidence type="ECO:0000256" key="4">
    <source>
        <dbReference type="ARBA" id="ARBA00022741"/>
    </source>
</evidence>
<dbReference type="SMART" id="SM00490">
    <property type="entry name" value="HELICc"/>
    <property type="match status" value="1"/>
</dbReference>
<dbReference type="Gene3D" id="3.40.50.300">
    <property type="entry name" value="P-loop containing nucleotide triphosphate hydrolases"/>
    <property type="match status" value="1"/>
</dbReference>
<name>A0A168MVU3_ABSGL</name>
<proteinExistence type="inferred from homology"/>
<keyword evidence="3" id="KW-0479">Metal-binding</keyword>
<dbReference type="InterPro" id="IPR014905">
    <property type="entry name" value="HIRAN"/>
</dbReference>
<evidence type="ECO:0000259" key="17">
    <source>
        <dbReference type="PROSITE" id="PS51194"/>
    </source>
</evidence>
<evidence type="ECO:0000313" key="18">
    <source>
        <dbReference type="EMBL" id="SAL99318.1"/>
    </source>
</evidence>
<feature type="compositionally biased region" description="Low complexity" evidence="14">
    <location>
        <begin position="830"/>
        <end position="845"/>
    </location>
</feature>
<keyword evidence="4" id="KW-0547">Nucleotide-binding</keyword>
<dbReference type="InterPro" id="IPR013083">
    <property type="entry name" value="Znf_RING/FYVE/PHD"/>
</dbReference>
<evidence type="ECO:0000256" key="12">
    <source>
        <dbReference type="ARBA" id="ARBA00023242"/>
    </source>
</evidence>
<keyword evidence="19" id="KW-1185">Reference proteome</keyword>
<dbReference type="CDD" id="cd18008">
    <property type="entry name" value="DEXDc_SHPRH-like"/>
    <property type="match status" value="1"/>
</dbReference>
<dbReference type="PANTHER" id="PTHR45626:SF22">
    <property type="entry name" value="DNA REPAIR PROTEIN RAD5"/>
    <property type="match status" value="1"/>
</dbReference>
<evidence type="ECO:0000256" key="10">
    <source>
        <dbReference type="ARBA" id="ARBA00022840"/>
    </source>
</evidence>
<dbReference type="GO" id="GO:0006281">
    <property type="term" value="P:DNA repair"/>
    <property type="evidence" value="ECO:0007669"/>
    <property type="project" value="UniProtKB-KW"/>
</dbReference>
<feature type="region of interest" description="Disordered" evidence="14">
    <location>
        <begin position="320"/>
        <end position="339"/>
    </location>
</feature>
<comment type="similarity">
    <text evidence="2">Belongs to the SNF2/RAD54 helicase family.</text>
</comment>
<dbReference type="Proteomes" id="UP000078561">
    <property type="component" value="Unassembled WGS sequence"/>
</dbReference>
<evidence type="ECO:0000256" key="7">
    <source>
        <dbReference type="ARBA" id="ARBA00022801"/>
    </source>
</evidence>
<dbReference type="GO" id="GO:0016818">
    <property type="term" value="F:hydrolase activity, acting on acid anhydrides, in phosphorus-containing anhydrides"/>
    <property type="evidence" value="ECO:0007669"/>
    <property type="project" value="InterPro"/>
</dbReference>
<dbReference type="InterPro" id="IPR038718">
    <property type="entry name" value="SNF2-like_sf"/>
</dbReference>
<feature type="region of interest" description="Disordered" evidence="14">
    <location>
        <begin position="351"/>
        <end position="379"/>
    </location>
</feature>
<evidence type="ECO:0000256" key="9">
    <source>
        <dbReference type="ARBA" id="ARBA00022833"/>
    </source>
</evidence>
<feature type="region of interest" description="Disordered" evidence="14">
    <location>
        <begin position="830"/>
        <end position="855"/>
    </location>
</feature>
<evidence type="ECO:0008006" key="20">
    <source>
        <dbReference type="Google" id="ProtNLM"/>
    </source>
</evidence>
<evidence type="ECO:0000259" key="16">
    <source>
        <dbReference type="PROSITE" id="PS51192"/>
    </source>
</evidence>
<dbReference type="SMART" id="SM00184">
    <property type="entry name" value="RING"/>
    <property type="match status" value="1"/>
</dbReference>
<comment type="subcellular location">
    <subcellularLocation>
        <location evidence="1">Nucleus</location>
    </subcellularLocation>
</comment>
<dbReference type="PROSITE" id="PS51192">
    <property type="entry name" value="HELICASE_ATP_BIND_1"/>
    <property type="match status" value="1"/>
</dbReference>
<dbReference type="PROSITE" id="PS50089">
    <property type="entry name" value="ZF_RING_2"/>
    <property type="match status" value="1"/>
</dbReference>
<gene>
    <name evidence="18" type="primary">ABSGL_04919.1 scaffold 6065</name>
</gene>
<evidence type="ECO:0000313" key="19">
    <source>
        <dbReference type="Proteomes" id="UP000078561"/>
    </source>
</evidence>
<dbReference type="InterPro" id="IPR014001">
    <property type="entry name" value="Helicase_ATP-bd"/>
</dbReference>
<reference evidence="18" key="1">
    <citation type="submission" date="2016-04" db="EMBL/GenBank/DDBJ databases">
        <authorList>
            <person name="Evans L.H."/>
            <person name="Alamgir A."/>
            <person name="Owens N."/>
            <person name="Weber N.D."/>
            <person name="Virtaneva K."/>
            <person name="Barbian K."/>
            <person name="Babar A."/>
            <person name="Rosenke K."/>
        </authorList>
    </citation>
    <scope>NUCLEOTIDE SEQUENCE [LARGE SCALE GENOMIC DNA]</scope>
    <source>
        <strain evidence="18">CBS 101.48</strain>
    </source>
</reference>
<feature type="region of interest" description="Disordered" evidence="14">
    <location>
        <begin position="784"/>
        <end position="807"/>
    </location>
</feature>
<dbReference type="Pfam" id="PF13639">
    <property type="entry name" value="zf-RING_2"/>
    <property type="match status" value="1"/>
</dbReference>
<dbReference type="Gene3D" id="3.40.50.10810">
    <property type="entry name" value="Tandem AAA-ATPase domain"/>
    <property type="match status" value="1"/>
</dbReference>
<feature type="compositionally biased region" description="Polar residues" evidence="14">
    <location>
        <begin position="785"/>
        <end position="800"/>
    </location>
</feature>
<evidence type="ECO:0000256" key="8">
    <source>
        <dbReference type="ARBA" id="ARBA00022806"/>
    </source>
</evidence>
<organism evidence="18">
    <name type="scientific">Absidia glauca</name>
    <name type="common">Pin mould</name>
    <dbReference type="NCBI Taxonomy" id="4829"/>
    <lineage>
        <taxon>Eukaryota</taxon>
        <taxon>Fungi</taxon>
        <taxon>Fungi incertae sedis</taxon>
        <taxon>Mucoromycota</taxon>
        <taxon>Mucoromycotina</taxon>
        <taxon>Mucoromycetes</taxon>
        <taxon>Mucorales</taxon>
        <taxon>Cunninghamellaceae</taxon>
        <taxon>Absidia</taxon>
    </lineage>
</organism>
<dbReference type="FunCoup" id="A0A168MVU3">
    <property type="interactions" value="324"/>
</dbReference>
<evidence type="ECO:0000256" key="5">
    <source>
        <dbReference type="ARBA" id="ARBA00022763"/>
    </source>
</evidence>
<dbReference type="GO" id="GO:0008270">
    <property type="term" value="F:zinc ion binding"/>
    <property type="evidence" value="ECO:0007669"/>
    <property type="project" value="UniProtKB-KW"/>
</dbReference>
<feature type="domain" description="RING-type" evidence="15">
    <location>
        <begin position="890"/>
        <end position="934"/>
    </location>
</feature>
<evidence type="ECO:0000256" key="14">
    <source>
        <dbReference type="SAM" id="MobiDB-lite"/>
    </source>
</evidence>
<dbReference type="STRING" id="4829.A0A168MVU3"/>
<keyword evidence="9" id="KW-0862">Zinc</keyword>
<dbReference type="SMART" id="SM00487">
    <property type="entry name" value="DEXDc"/>
    <property type="match status" value="1"/>
</dbReference>
<dbReference type="Gene3D" id="3.30.40.10">
    <property type="entry name" value="Zinc/RING finger domain, C3HC4 (zinc finger)"/>
    <property type="match status" value="1"/>
</dbReference>
<dbReference type="SUPFAM" id="SSF52540">
    <property type="entry name" value="P-loop containing nucleoside triphosphate hydrolases"/>
    <property type="match status" value="2"/>
</dbReference>